<keyword evidence="3" id="KW-1185">Reference proteome</keyword>
<keyword evidence="1" id="KW-0732">Signal</keyword>
<dbReference type="SUPFAM" id="SSF48452">
    <property type="entry name" value="TPR-like"/>
    <property type="match status" value="1"/>
</dbReference>
<organism evidence="2 3">
    <name type="scientific">Pontibacter virosus</name>
    <dbReference type="NCBI Taxonomy" id="1765052"/>
    <lineage>
        <taxon>Bacteria</taxon>
        <taxon>Pseudomonadati</taxon>
        <taxon>Bacteroidota</taxon>
        <taxon>Cytophagia</taxon>
        <taxon>Cytophagales</taxon>
        <taxon>Hymenobacteraceae</taxon>
        <taxon>Pontibacter</taxon>
    </lineage>
</organism>
<name>A0A2U1AW77_9BACT</name>
<dbReference type="Proteomes" id="UP000245466">
    <property type="component" value="Unassembled WGS sequence"/>
</dbReference>
<accession>A0A2U1AW77</accession>
<evidence type="ECO:0000313" key="2">
    <source>
        <dbReference type="EMBL" id="PVY40695.1"/>
    </source>
</evidence>
<protein>
    <submittedName>
        <fullName evidence="2">Uncharacterized protein</fullName>
    </submittedName>
</protein>
<evidence type="ECO:0000256" key="1">
    <source>
        <dbReference type="SAM" id="SignalP"/>
    </source>
</evidence>
<proteinExistence type="predicted"/>
<dbReference type="Gene3D" id="3.40.30.10">
    <property type="entry name" value="Glutaredoxin"/>
    <property type="match status" value="1"/>
</dbReference>
<dbReference type="InterPro" id="IPR036249">
    <property type="entry name" value="Thioredoxin-like_sf"/>
</dbReference>
<dbReference type="AlphaFoldDB" id="A0A2U1AW77"/>
<feature type="signal peptide" evidence="1">
    <location>
        <begin position="1"/>
        <end position="20"/>
    </location>
</feature>
<dbReference type="InterPro" id="IPR011990">
    <property type="entry name" value="TPR-like_helical_dom_sf"/>
</dbReference>
<dbReference type="OrthoDB" id="645813at2"/>
<feature type="chain" id="PRO_5015483570" evidence="1">
    <location>
        <begin position="21"/>
        <end position="462"/>
    </location>
</feature>
<sequence length="462" mass="52984">MKTYFVLFFLFVLSYQSAYSQQINFELDSLDAVLVKAQQLQKPVFILVSGPEISKDVPRQMREQMIGSGLEHPQVTEAYNTQFVNFKARYRSTAGNLLATKYSIRAFPTFLYLNSDGILIHRNHGNYSSPQRYLDDIKAFQDKQNSTHNLSHFQQEFEKGRRDTDFLRQYLILHKEMGVEPDAKLLDAYAGSLSESGIASFSEVIFIFEFGPLVGSQAHRYARQNQKLVDSLYSSLPYAKRVEINNKIIVNTMRNAIETKDRSMAERGASFARSTWNNDTARGQRTYLSNMLSFYRSTKDTANYIPNAIVYYNRYFMAIPQDSAAKIVTSEKQRQQARIAPGAAMAENMREAGQTTETKVVTRIEAAPSSYTMELNNAAYYMYQTGTKNKTALTNAADWSKRTVDLDPTVAYYHTYALLLYRLEDFKEAEANIQNAIKLAKQNNTPKDWLQEALIRIRSRKL</sequence>
<evidence type="ECO:0000313" key="3">
    <source>
        <dbReference type="Proteomes" id="UP000245466"/>
    </source>
</evidence>
<dbReference type="SUPFAM" id="SSF52833">
    <property type="entry name" value="Thioredoxin-like"/>
    <property type="match status" value="1"/>
</dbReference>
<dbReference type="EMBL" id="QEKI01000006">
    <property type="protein sequence ID" value="PVY40695.1"/>
    <property type="molecule type" value="Genomic_DNA"/>
</dbReference>
<dbReference type="RefSeq" id="WP_116543405.1">
    <property type="nucleotide sequence ID" value="NZ_QEKI01000006.1"/>
</dbReference>
<reference evidence="2 3" key="1">
    <citation type="submission" date="2018-04" db="EMBL/GenBank/DDBJ databases">
        <title>Genomic Encyclopedia of Type Strains, Phase IV (KMG-IV): sequencing the most valuable type-strain genomes for metagenomic binning, comparative biology and taxonomic classification.</title>
        <authorList>
            <person name="Goeker M."/>
        </authorList>
    </citation>
    <scope>NUCLEOTIDE SEQUENCE [LARGE SCALE GENOMIC DNA]</scope>
    <source>
        <strain evidence="2 3">DSM 100231</strain>
    </source>
</reference>
<comment type="caution">
    <text evidence="2">The sequence shown here is derived from an EMBL/GenBank/DDBJ whole genome shotgun (WGS) entry which is preliminary data.</text>
</comment>
<dbReference type="Gene3D" id="1.25.40.10">
    <property type="entry name" value="Tetratricopeptide repeat domain"/>
    <property type="match status" value="1"/>
</dbReference>
<gene>
    <name evidence="2" type="ORF">C8E01_10636</name>
</gene>